<dbReference type="PANTHER" id="PTHR23282:SF101">
    <property type="entry name" value="MAM DOMAIN-CONTAINING PROTEIN"/>
    <property type="match status" value="1"/>
</dbReference>
<dbReference type="SUPFAM" id="SSF57535">
    <property type="entry name" value="Complement control module/SCR domain"/>
    <property type="match status" value="2"/>
</dbReference>
<feature type="compositionally biased region" description="Low complexity" evidence="3">
    <location>
        <begin position="484"/>
        <end position="518"/>
    </location>
</feature>
<dbReference type="CDD" id="cd06263">
    <property type="entry name" value="MAM"/>
    <property type="match status" value="1"/>
</dbReference>
<keyword evidence="4" id="KW-0472">Membrane</keyword>
<dbReference type="SUPFAM" id="SSF90188">
    <property type="entry name" value="Somatomedin B domain"/>
    <property type="match status" value="1"/>
</dbReference>
<feature type="transmembrane region" description="Helical" evidence="4">
    <location>
        <begin position="573"/>
        <end position="598"/>
    </location>
</feature>
<dbReference type="SMART" id="SM00137">
    <property type="entry name" value="MAM"/>
    <property type="match status" value="1"/>
</dbReference>
<evidence type="ECO:0000256" key="3">
    <source>
        <dbReference type="SAM" id="MobiDB-lite"/>
    </source>
</evidence>
<evidence type="ECO:0000256" key="1">
    <source>
        <dbReference type="ARBA" id="ARBA00023157"/>
    </source>
</evidence>
<keyword evidence="4" id="KW-0812">Transmembrane</keyword>
<dbReference type="GO" id="GO:0016020">
    <property type="term" value="C:membrane"/>
    <property type="evidence" value="ECO:0007669"/>
    <property type="project" value="InterPro"/>
</dbReference>
<dbReference type="AlphaFoldDB" id="A0AAW2I2G2"/>
<dbReference type="InterPro" id="IPR036024">
    <property type="entry name" value="Somatomedin_B-like_dom_sf"/>
</dbReference>
<name>A0AAW2I2G2_9NEOP</name>
<gene>
    <name evidence="9" type="ORF">PYX00_003743</name>
</gene>
<keyword evidence="5" id="KW-0732">Signal</keyword>
<dbReference type="Gene3D" id="2.60.120.200">
    <property type="match status" value="1"/>
</dbReference>
<feature type="region of interest" description="Disordered" evidence="3">
    <location>
        <begin position="385"/>
        <end position="411"/>
    </location>
</feature>
<dbReference type="Pfam" id="PF00084">
    <property type="entry name" value="Sushi"/>
    <property type="match status" value="1"/>
</dbReference>
<protein>
    <submittedName>
        <fullName evidence="9">Uncharacterized protein</fullName>
    </submittedName>
</protein>
<dbReference type="EMBL" id="JARGDH010000002">
    <property type="protein sequence ID" value="KAL0276083.1"/>
    <property type="molecule type" value="Genomic_DNA"/>
</dbReference>
<dbReference type="PROSITE" id="PS50060">
    <property type="entry name" value="MAM_2"/>
    <property type="match status" value="1"/>
</dbReference>
<dbReference type="PROSITE" id="PS00524">
    <property type="entry name" value="SMB_1"/>
    <property type="match status" value="1"/>
</dbReference>
<dbReference type="PANTHER" id="PTHR23282">
    <property type="entry name" value="APICAL ENDOSOMAL GLYCOPROTEIN PRECURSOR"/>
    <property type="match status" value="1"/>
</dbReference>
<dbReference type="InterPro" id="IPR000998">
    <property type="entry name" value="MAM_dom"/>
</dbReference>
<keyword evidence="2" id="KW-0768">Sushi</keyword>
<dbReference type="Gene3D" id="4.10.410.20">
    <property type="match status" value="1"/>
</dbReference>
<comment type="caution">
    <text evidence="2">Lacks conserved residue(s) required for the propagation of feature annotation.</text>
</comment>
<evidence type="ECO:0000313" key="9">
    <source>
        <dbReference type="EMBL" id="KAL0276083.1"/>
    </source>
</evidence>
<keyword evidence="1" id="KW-1015">Disulfide bond</keyword>
<feature type="region of interest" description="Disordered" evidence="3">
    <location>
        <begin position="484"/>
        <end position="519"/>
    </location>
</feature>
<evidence type="ECO:0000259" key="8">
    <source>
        <dbReference type="PROSITE" id="PS50958"/>
    </source>
</evidence>
<dbReference type="Gene3D" id="2.10.70.10">
    <property type="entry name" value="Complement Module, domain 1"/>
    <property type="match status" value="1"/>
</dbReference>
<dbReference type="InterPro" id="IPR000436">
    <property type="entry name" value="Sushi_SCR_CCP_dom"/>
</dbReference>
<dbReference type="PROSITE" id="PS50923">
    <property type="entry name" value="SUSHI"/>
    <property type="match status" value="1"/>
</dbReference>
<dbReference type="SMART" id="SM00201">
    <property type="entry name" value="SO"/>
    <property type="match status" value="1"/>
</dbReference>
<dbReference type="SUPFAM" id="SSF49899">
    <property type="entry name" value="Concanavalin A-like lectins/glucanases"/>
    <property type="match status" value="1"/>
</dbReference>
<dbReference type="PROSITE" id="PS50958">
    <property type="entry name" value="SMB_2"/>
    <property type="match status" value="1"/>
</dbReference>
<evidence type="ECO:0000259" key="7">
    <source>
        <dbReference type="PROSITE" id="PS50923"/>
    </source>
</evidence>
<feature type="domain" description="Sushi" evidence="7">
    <location>
        <begin position="85"/>
        <end position="143"/>
    </location>
</feature>
<dbReference type="InterPro" id="IPR013320">
    <property type="entry name" value="ConA-like_dom_sf"/>
</dbReference>
<dbReference type="InterPro" id="IPR051560">
    <property type="entry name" value="MAM_domain-containing"/>
</dbReference>
<evidence type="ECO:0000256" key="5">
    <source>
        <dbReference type="SAM" id="SignalP"/>
    </source>
</evidence>
<dbReference type="Pfam" id="PF00629">
    <property type="entry name" value="MAM"/>
    <property type="match status" value="1"/>
</dbReference>
<feature type="chain" id="PRO_5043587514" evidence="5">
    <location>
        <begin position="28"/>
        <end position="650"/>
    </location>
</feature>
<proteinExistence type="predicted"/>
<feature type="region of interest" description="Disordered" evidence="3">
    <location>
        <begin position="424"/>
        <end position="449"/>
    </location>
</feature>
<evidence type="ECO:0000256" key="2">
    <source>
        <dbReference type="PROSITE-ProRule" id="PRU00302"/>
    </source>
</evidence>
<dbReference type="Pfam" id="PF01033">
    <property type="entry name" value="Somatomedin_B"/>
    <property type="match status" value="1"/>
</dbReference>
<accession>A0AAW2I2G2</accession>
<feature type="signal peptide" evidence="5">
    <location>
        <begin position="1"/>
        <end position="27"/>
    </location>
</feature>
<dbReference type="InterPro" id="IPR001212">
    <property type="entry name" value="Somatomedin_B_dom"/>
</dbReference>
<evidence type="ECO:0000256" key="4">
    <source>
        <dbReference type="SAM" id="Phobius"/>
    </source>
</evidence>
<organism evidence="9">
    <name type="scientific">Menopon gallinae</name>
    <name type="common">poultry shaft louse</name>
    <dbReference type="NCBI Taxonomy" id="328185"/>
    <lineage>
        <taxon>Eukaryota</taxon>
        <taxon>Metazoa</taxon>
        <taxon>Ecdysozoa</taxon>
        <taxon>Arthropoda</taxon>
        <taxon>Hexapoda</taxon>
        <taxon>Insecta</taxon>
        <taxon>Pterygota</taxon>
        <taxon>Neoptera</taxon>
        <taxon>Paraneoptera</taxon>
        <taxon>Psocodea</taxon>
        <taxon>Troctomorpha</taxon>
        <taxon>Phthiraptera</taxon>
        <taxon>Amblycera</taxon>
        <taxon>Menoponidae</taxon>
        <taxon>Menopon</taxon>
    </lineage>
</organism>
<reference evidence="9" key="1">
    <citation type="journal article" date="2024" name="Gigascience">
        <title>Chromosome-level genome of the poultry shaft louse Menopon gallinae provides insight into the host-switching and adaptive evolution of parasitic lice.</title>
        <authorList>
            <person name="Xu Y."/>
            <person name="Ma L."/>
            <person name="Liu S."/>
            <person name="Liang Y."/>
            <person name="Liu Q."/>
            <person name="He Z."/>
            <person name="Tian L."/>
            <person name="Duan Y."/>
            <person name="Cai W."/>
            <person name="Li H."/>
            <person name="Song F."/>
        </authorList>
    </citation>
    <scope>NUCLEOTIDE SEQUENCE</scope>
    <source>
        <strain evidence="9">Cailab_2023a</strain>
    </source>
</reference>
<keyword evidence="4" id="KW-1133">Transmembrane helix</keyword>
<comment type="caution">
    <text evidence="9">The sequence shown here is derived from an EMBL/GenBank/DDBJ whole genome shotgun (WGS) entry which is preliminary data.</text>
</comment>
<sequence>MNRNLTLIKILTLITVALTIGIKLVSAADQKCPTIRLANGRSKFQKGGRLVRFRCLKGYEFVGRRYMNCFRGQWDFQREQGTNMPMCVKPGCRASSKVNGHFLETYKGAVVNVVCNLGYTLTGASPVYCNGTDWNLPFPECKAINPTPPKSCDFENSLCGWTQDPIGDWLWKKEIDFWYSLFPGSEISDMRYQNGNFGRHMLLGNSSSRIANATERLFSPVFPPKYSKDSCFTFWYLLHGKTAGYLKVFVKEEGAEFYNTIPRFWVNGDQSPNWRFGYFALYEKEVPFQIIFEGMSLPGNESETAFDDVNIQSGSDCDHAKRFFDTFQPPTSTSTEASIDDEDSCRNRCGVEPRDKQNKCSCHSSCTTLQTCCSDYEAVCTSGTEAASSSTVEDVASTPEATPTTTEEDGTRKHKIVGGVQYNEDSQRNDTFPSETVGSDRRTVPPPQRNTTVAVKIPTRLTQIVPKTHTSTVTASKTTVTTTSAATTKTNRVTTPTTTTTTTTTSTTTTSTTTTTKPTSRRFNHNYLAVDPSLAVRMNRILHDVRVSGDVHETGDNSPQLMKSESDQASDGVLFGAVEAVIIVIAVLICTAIVVAFIRRRRRQRTKTESMVEDSDSICFGMNPIYESFSSQASLVCIRPGLPESGGSTS</sequence>
<feature type="domain" description="MAM" evidence="6">
    <location>
        <begin position="150"/>
        <end position="319"/>
    </location>
</feature>
<feature type="domain" description="SMB" evidence="8">
    <location>
        <begin position="341"/>
        <end position="384"/>
    </location>
</feature>
<dbReference type="CDD" id="cd00033">
    <property type="entry name" value="CCP"/>
    <property type="match status" value="1"/>
</dbReference>
<dbReference type="InterPro" id="IPR035976">
    <property type="entry name" value="Sushi/SCR/CCP_sf"/>
</dbReference>
<evidence type="ECO:0000259" key="6">
    <source>
        <dbReference type="PROSITE" id="PS50060"/>
    </source>
</evidence>
<dbReference type="SMART" id="SM00032">
    <property type="entry name" value="CCP"/>
    <property type="match status" value="2"/>
</dbReference>